<dbReference type="Proteomes" id="UP000694546">
    <property type="component" value="Chromosome 6"/>
</dbReference>
<evidence type="ECO:0000259" key="5">
    <source>
        <dbReference type="PROSITE" id="PS51194"/>
    </source>
</evidence>
<dbReference type="GO" id="GO:0005634">
    <property type="term" value="C:nucleus"/>
    <property type="evidence" value="ECO:0007669"/>
    <property type="project" value="UniProtKB-SubCell"/>
</dbReference>
<dbReference type="CDD" id="cd18005">
    <property type="entry name" value="DEXHc_ERCC6L2"/>
    <property type="match status" value="1"/>
</dbReference>
<dbReference type="CDD" id="cd18793">
    <property type="entry name" value="SF2_C_SNF"/>
    <property type="match status" value="1"/>
</dbReference>
<evidence type="ECO:0000256" key="2">
    <source>
        <dbReference type="ARBA" id="ARBA00022806"/>
    </source>
</evidence>
<reference evidence="6" key="2">
    <citation type="submission" date="2025-09" db="UniProtKB">
        <authorList>
            <consortium name="Ensembl"/>
        </authorList>
    </citation>
    <scope>IDENTIFICATION</scope>
</reference>
<feature type="domain" description="Helicase ATP-binding" evidence="4">
    <location>
        <begin position="105"/>
        <end position="289"/>
    </location>
</feature>
<dbReference type="Pfam" id="PF14773">
    <property type="entry name" value="VIGSSK"/>
    <property type="match status" value="1"/>
</dbReference>
<dbReference type="InterPro" id="IPR029256">
    <property type="entry name" value="Heliccase-ass-bd"/>
</dbReference>
<dbReference type="PANTHER" id="PTHR45629">
    <property type="entry name" value="SNF2/RAD54 FAMILY MEMBER"/>
    <property type="match status" value="1"/>
</dbReference>
<sequence length="1098" mass="121407">GMLGHPHSNHEQRHNSKPPAQGDRCIAPNPKDGSLQEATIQKVTIPVSKLQRAGSGQISHEKPLFPSLNPLGTAVHLVLSLGEKVPYTVNRYLRDYQRDGIKFIHENVNLSRGCILGDDMGLGKTVQVIGFLSAVLHKTGTWEDVENNKPRFLRTQSFSEQRRPSKVFLIVAPLSVMYNWKEELDTWGHFQCVVIHGLRKEEELSRIRDGRFEVALTTYETLRLCLDQFNSIDWSAVIVDEVHKLKNPKSQITQAMKELKCKVRIGLTGTILQNNLEEFWCVMDWAIPACLGSLGNFKNRYSDPVEQGQKHSATKRSLATARRAVRGLATRVSPWFLRRTKALIKDQLPKKDDRVVYCALTDFQRSVYQTVLDTEDVMLILRSSDKCDCQSGRTRRSCCYKTNSAGVEVKVLYFSYLTILRKVANHVALLRSTDGTSKKQKDLVGAVCEKVFQKFPDFLRRCKEEAFEAISDPMYSGKMKVLQKLLRHYMKRRDKVLIFSLSTKLLDVLVSYCMAEGLEYNRLDGNTKAKDRVKIVKDFNSSPHTNLCLVSTMAGGLGLNFVGANVVVLFDPTWNPANDLQAIDRAYRIGQWRDVTVLRLISLGTVEEIIYLRQVYKQQLQSTVVDRESARRYFEAVQGTDGHQGELFGTKNLFRLQTQGTCLTRQLLEREGRVEAGVVTASTHAGGADGGEEAGGEEETGVSNIQMFPGNQKLWGWRSPPTSPAAHMTPRPLPTTTTTPGGVSEVLYTHSNQRVVGGSKAEERISRAAVRDVFDRRMYSQFPANHLVGTQEVHKQFLTLLNLSAREEGERSRAGASGLRAQHPVTSDRQAVHHGREDTFILGQTPQAIRRYEEEGGGERGRRREREEEEEGEGGGGGEGGGRGGGRGGGGGRGRRRREEEEEGGGGGEGGGRGETPLLTPQKSPRIPQGRVAVGGRDIARGRKRTHRASVSSSAASRAAGVPCSDPAGSSSLEPCGEAAALDPAASGAAVGRTDRACPPSPHREAPSPSDPRSILTELIGDTSILDDLFRPTSARGAPQRDFWDILNEGSEESLERLTDLSVLERVRGRTARPDLGASGEGGGSALWKTNDKFLWKK</sequence>
<dbReference type="PROSITE" id="PS51194">
    <property type="entry name" value="HELICASE_CTER"/>
    <property type="match status" value="1"/>
</dbReference>
<evidence type="ECO:0000313" key="6">
    <source>
        <dbReference type="Ensembl" id="ENSGMOP00000008299.2"/>
    </source>
</evidence>
<feature type="compositionally biased region" description="Basic and acidic residues" evidence="3">
    <location>
        <begin position="850"/>
        <end position="866"/>
    </location>
</feature>
<keyword evidence="1" id="KW-0378">Hydrolase</keyword>
<dbReference type="InterPro" id="IPR049730">
    <property type="entry name" value="SNF2/RAD54-like_C"/>
</dbReference>
<dbReference type="InterPro" id="IPR014001">
    <property type="entry name" value="Helicase_ATP-bd"/>
</dbReference>
<feature type="compositionally biased region" description="Low complexity" evidence="3">
    <location>
        <begin position="979"/>
        <end position="990"/>
    </location>
</feature>
<name>A0A8C4ZAM3_GADMO</name>
<dbReference type="GO" id="GO:0004386">
    <property type="term" value="F:helicase activity"/>
    <property type="evidence" value="ECO:0007669"/>
    <property type="project" value="UniProtKB-KW"/>
</dbReference>
<dbReference type="InterPro" id="IPR000330">
    <property type="entry name" value="SNF2_N"/>
</dbReference>
<feature type="region of interest" description="Disordered" evidence="3">
    <location>
        <begin position="680"/>
        <end position="699"/>
    </location>
</feature>
<evidence type="ECO:0000256" key="1">
    <source>
        <dbReference type="ARBA" id="ARBA00022801"/>
    </source>
</evidence>
<dbReference type="GO" id="GO:0005524">
    <property type="term" value="F:ATP binding"/>
    <property type="evidence" value="ECO:0007669"/>
    <property type="project" value="InterPro"/>
</dbReference>
<dbReference type="Pfam" id="PF00176">
    <property type="entry name" value="SNF2-rel_dom"/>
    <property type="match status" value="1"/>
</dbReference>
<organism evidence="6 7">
    <name type="scientific">Gadus morhua</name>
    <name type="common">Atlantic cod</name>
    <dbReference type="NCBI Taxonomy" id="8049"/>
    <lineage>
        <taxon>Eukaryota</taxon>
        <taxon>Metazoa</taxon>
        <taxon>Chordata</taxon>
        <taxon>Craniata</taxon>
        <taxon>Vertebrata</taxon>
        <taxon>Euteleostomi</taxon>
        <taxon>Actinopterygii</taxon>
        <taxon>Neopterygii</taxon>
        <taxon>Teleostei</taxon>
        <taxon>Neoteleostei</taxon>
        <taxon>Acanthomorphata</taxon>
        <taxon>Zeiogadaria</taxon>
        <taxon>Gadariae</taxon>
        <taxon>Gadiformes</taxon>
        <taxon>Gadoidei</taxon>
        <taxon>Gadidae</taxon>
        <taxon>Gadus</taxon>
    </lineage>
</organism>
<feature type="compositionally biased region" description="Low complexity" evidence="3">
    <location>
        <begin position="949"/>
        <end position="960"/>
    </location>
</feature>
<evidence type="ECO:0000259" key="4">
    <source>
        <dbReference type="PROSITE" id="PS51192"/>
    </source>
</evidence>
<feature type="compositionally biased region" description="Acidic residues" evidence="3">
    <location>
        <begin position="690"/>
        <end position="699"/>
    </location>
</feature>
<dbReference type="AlphaFoldDB" id="A0A8C4ZAM3"/>
<evidence type="ECO:0000256" key="3">
    <source>
        <dbReference type="SAM" id="MobiDB-lite"/>
    </source>
</evidence>
<keyword evidence="2" id="KW-0067">ATP-binding</keyword>
<dbReference type="InterPro" id="IPR027417">
    <property type="entry name" value="P-loop_NTPase"/>
</dbReference>
<dbReference type="SUPFAM" id="SSF52540">
    <property type="entry name" value="P-loop containing nucleoside triphosphate hydrolases"/>
    <property type="match status" value="2"/>
</dbReference>
<dbReference type="PROSITE" id="PS51192">
    <property type="entry name" value="HELICASE_ATP_BIND_1"/>
    <property type="match status" value="1"/>
</dbReference>
<dbReference type="InterPro" id="IPR058052">
    <property type="entry name" value="DEXHc_ERCC6L2"/>
</dbReference>
<feature type="region of interest" description="Disordered" evidence="3">
    <location>
        <begin position="720"/>
        <end position="744"/>
    </location>
</feature>
<dbReference type="InterPro" id="IPR038718">
    <property type="entry name" value="SNF2-like_sf"/>
</dbReference>
<dbReference type="InterPro" id="IPR001650">
    <property type="entry name" value="Helicase_C-like"/>
</dbReference>
<reference evidence="6" key="1">
    <citation type="submission" date="2025-08" db="UniProtKB">
        <authorList>
            <consortium name="Ensembl"/>
        </authorList>
    </citation>
    <scope>IDENTIFICATION</scope>
</reference>
<dbReference type="PANTHER" id="PTHR45629:SF7">
    <property type="entry name" value="DNA EXCISION REPAIR PROTEIN ERCC-6-RELATED"/>
    <property type="match status" value="1"/>
</dbReference>
<dbReference type="Gene3D" id="3.40.50.300">
    <property type="entry name" value="P-loop containing nucleotide triphosphate hydrolases"/>
    <property type="match status" value="1"/>
</dbReference>
<feature type="compositionally biased region" description="Gly residues" evidence="3">
    <location>
        <begin position="874"/>
        <end position="892"/>
    </location>
</feature>
<dbReference type="Ensembl" id="ENSGMOT00000008534.2">
    <property type="protein sequence ID" value="ENSGMOP00000008299.2"/>
    <property type="gene ID" value="ENSGMOG00000007751.2"/>
</dbReference>
<keyword evidence="7" id="KW-1185">Reference proteome</keyword>
<feature type="region of interest" description="Disordered" evidence="3">
    <location>
        <begin position="1"/>
        <end position="33"/>
    </location>
</feature>
<feature type="domain" description="Helicase C-terminal" evidence="5">
    <location>
        <begin position="484"/>
        <end position="638"/>
    </location>
</feature>
<proteinExistence type="predicted"/>
<keyword evidence="2" id="KW-0347">Helicase</keyword>
<dbReference type="SMART" id="SM00487">
    <property type="entry name" value="DEXDc"/>
    <property type="match status" value="1"/>
</dbReference>
<feature type="compositionally biased region" description="Basic and acidic residues" evidence="3">
    <location>
        <begin position="830"/>
        <end position="839"/>
    </location>
</feature>
<dbReference type="Pfam" id="PF00271">
    <property type="entry name" value="Helicase_C"/>
    <property type="match status" value="1"/>
</dbReference>
<accession>A0A8C4ZAM3</accession>
<dbReference type="SMART" id="SM00490">
    <property type="entry name" value="HELICc"/>
    <property type="match status" value="1"/>
</dbReference>
<protein>
    <submittedName>
        <fullName evidence="6">Excision repair cross-complementation group 6-like 2</fullName>
    </submittedName>
</protein>
<feature type="region of interest" description="Disordered" evidence="3">
    <location>
        <begin position="1073"/>
        <end position="1098"/>
    </location>
</feature>
<evidence type="ECO:0000313" key="7">
    <source>
        <dbReference type="Proteomes" id="UP000694546"/>
    </source>
</evidence>
<feature type="compositionally biased region" description="Gly residues" evidence="3">
    <location>
        <begin position="905"/>
        <end position="914"/>
    </location>
</feature>
<dbReference type="GeneTree" id="ENSGT00940000161328"/>
<dbReference type="Gene3D" id="3.40.50.10810">
    <property type="entry name" value="Tandem AAA-ATPase domain"/>
    <property type="match status" value="1"/>
</dbReference>
<dbReference type="InterPro" id="IPR050496">
    <property type="entry name" value="SNF2_RAD54_helicase_repair"/>
</dbReference>
<dbReference type="GO" id="GO:0016787">
    <property type="term" value="F:hydrolase activity"/>
    <property type="evidence" value="ECO:0007669"/>
    <property type="project" value="UniProtKB-KW"/>
</dbReference>
<feature type="region of interest" description="Disordered" evidence="3">
    <location>
        <begin position="809"/>
        <end position="1015"/>
    </location>
</feature>
<keyword evidence="2" id="KW-0547">Nucleotide-binding</keyword>